<dbReference type="Gene3D" id="3.10.129.10">
    <property type="entry name" value="Hotdog Thioesterase"/>
    <property type="match status" value="1"/>
</dbReference>
<dbReference type="Proteomes" id="UP000231279">
    <property type="component" value="Unassembled WGS sequence"/>
</dbReference>
<dbReference type="GO" id="GO:0042372">
    <property type="term" value="P:phylloquinone biosynthetic process"/>
    <property type="evidence" value="ECO:0007669"/>
    <property type="project" value="TreeGrafter"/>
</dbReference>
<keyword evidence="3" id="KW-0576">Peroxisome</keyword>
<dbReference type="OrthoDB" id="46529at2759"/>
<gene>
    <name evidence="9" type="ORF">CDL12_17133</name>
</gene>
<evidence type="ECO:0000256" key="1">
    <source>
        <dbReference type="ARBA" id="ARBA00004275"/>
    </source>
</evidence>
<accession>A0A2G9GYC7</accession>
<protein>
    <submittedName>
        <fullName evidence="9">HGG motif-containing thioesterase</fullName>
        <ecNumber evidence="9">3.1.2.28</ecNumber>
    </submittedName>
</protein>
<dbReference type="InterPro" id="IPR006683">
    <property type="entry name" value="Thioestr_dom"/>
</dbReference>
<evidence type="ECO:0000256" key="6">
    <source>
        <dbReference type="ARBA" id="ARBA00061187"/>
    </source>
</evidence>
<keyword evidence="2 9" id="KW-0378">Hydrolase</keyword>
<comment type="pathway">
    <text evidence="5">Quinol/quinone metabolism; 1,4-dihydroxy-2-naphthoate biosynthesis; 1,4-dihydroxy-2-naphthoate from chorismate: step 7/7.</text>
</comment>
<evidence type="ECO:0000313" key="9">
    <source>
        <dbReference type="EMBL" id="PIN10286.1"/>
    </source>
</evidence>
<dbReference type="PANTHER" id="PTHR43240">
    <property type="entry name" value="1,4-DIHYDROXY-2-NAPHTHOYL-COA THIOESTERASE 1"/>
    <property type="match status" value="1"/>
</dbReference>
<evidence type="ECO:0000259" key="8">
    <source>
        <dbReference type="Pfam" id="PF03061"/>
    </source>
</evidence>
<dbReference type="SUPFAM" id="SSF54637">
    <property type="entry name" value="Thioesterase/thiol ester dehydrase-isomerase"/>
    <property type="match status" value="1"/>
</dbReference>
<evidence type="ECO:0000256" key="4">
    <source>
        <dbReference type="ARBA" id="ARBA00060572"/>
    </source>
</evidence>
<dbReference type="STRING" id="429701.A0A2G9GYC7"/>
<dbReference type="NCBIfam" id="TIGR00369">
    <property type="entry name" value="unchar_dom_1"/>
    <property type="match status" value="1"/>
</dbReference>
<dbReference type="FunFam" id="3.10.129.10:FF:000048">
    <property type="entry name" value="14-dihydroxy-2-naphthoyl-CoA thioesterase 1"/>
    <property type="match status" value="1"/>
</dbReference>
<evidence type="ECO:0000256" key="7">
    <source>
        <dbReference type="ARBA" id="ARBA00066058"/>
    </source>
</evidence>
<sequence>MLNLSKSRNVSGEPPITKTEILDAPLHTFGFEIDELSARRVTGHLLITSKCCQPFRVLHGGISAVIAEALASMGAHVAGGFCRVAGIHLSINHLKTAQEGDLLVAEATPVSVGKSIQVWEVHIWKCDPSNSENKTLIASSKVTLRSNLPMPENKTDAAQNLRKYAKL</sequence>
<comment type="similarity">
    <text evidence="6">Belongs to the 4-hydroxybenzoyl-CoA thioesterase family. DHNA-CoA hydrolase subfamily.</text>
</comment>
<dbReference type="GO" id="GO:0005777">
    <property type="term" value="C:peroxisome"/>
    <property type="evidence" value="ECO:0007669"/>
    <property type="project" value="UniProtKB-SubCell"/>
</dbReference>
<dbReference type="Pfam" id="PF03061">
    <property type="entry name" value="4HBT"/>
    <property type="match status" value="1"/>
</dbReference>
<keyword evidence="10" id="KW-1185">Reference proteome</keyword>
<proteinExistence type="inferred from homology"/>
<dbReference type="PANTHER" id="PTHR43240:SF5">
    <property type="entry name" value="1,4-DIHYDROXY-2-NAPHTHOYL-COA THIOESTERASE 1"/>
    <property type="match status" value="1"/>
</dbReference>
<evidence type="ECO:0000256" key="3">
    <source>
        <dbReference type="ARBA" id="ARBA00023140"/>
    </source>
</evidence>
<dbReference type="EC" id="3.1.2.28" evidence="9"/>
<comment type="caution">
    <text evidence="9">The sequence shown here is derived from an EMBL/GenBank/DDBJ whole genome shotgun (WGS) entry which is preliminary data.</text>
</comment>
<dbReference type="AlphaFoldDB" id="A0A2G9GYC7"/>
<dbReference type="EMBL" id="NKXS01003269">
    <property type="protein sequence ID" value="PIN10286.1"/>
    <property type="molecule type" value="Genomic_DNA"/>
</dbReference>
<dbReference type="InterPro" id="IPR003736">
    <property type="entry name" value="PAAI_dom"/>
</dbReference>
<reference evidence="10" key="1">
    <citation type="journal article" date="2018" name="Gigascience">
        <title>Genome assembly of the Pink Ipe (Handroanthus impetiginosus, Bignoniaceae), a highly valued, ecologically keystone Neotropical timber forest tree.</title>
        <authorList>
            <person name="Silva-Junior O.B."/>
            <person name="Grattapaglia D."/>
            <person name="Novaes E."/>
            <person name="Collevatti R.G."/>
        </authorList>
    </citation>
    <scope>NUCLEOTIDE SEQUENCE [LARGE SCALE GENOMIC DNA]</scope>
    <source>
        <strain evidence="10">cv. UFG-1</strain>
    </source>
</reference>
<name>A0A2G9GYC7_9LAMI</name>
<comment type="subcellular location">
    <subcellularLocation>
        <location evidence="1">Peroxisome</location>
    </subcellularLocation>
</comment>
<comment type="subunit">
    <text evidence="7">Homotetramers.</text>
</comment>
<dbReference type="CDD" id="cd03443">
    <property type="entry name" value="PaaI_thioesterase"/>
    <property type="match status" value="1"/>
</dbReference>
<evidence type="ECO:0000256" key="5">
    <source>
        <dbReference type="ARBA" id="ARBA00060586"/>
    </source>
</evidence>
<feature type="domain" description="Thioesterase" evidence="8">
    <location>
        <begin position="57"/>
        <end position="127"/>
    </location>
</feature>
<evidence type="ECO:0000313" key="10">
    <source>
        <dbReference type="Proteomes" id="UP000231279"/>
    </source>
</evidence>
<organism evidence="9 10">
    <name type="scientific">Handroanthus impetiginosus</name>
    <dbReference type="NCBI Taxonomy" id="429701"/>
    <lineage>
        <taxon>Eukaryota</taxon>
        <taxon>Viridiplantae</taxon>
        <taxon>Streptophyta</taxon>
        <taxon>Embryophyta</taxon>
        <taxon>Tracheophyta</taxon>
        <taxon>Spermatophyta</taxon>
        <taxon>Magnoliopsida</taxon>
        <taxon>eudicotyledons</taxon>
        <taxon>Gunneridae</taxon>
        <taxon>Pentapetalae</taxon>
        <taxon>asterids</taxon>
        <taxon>lamiids</taxon>
        <taxon>Lamiales</taxon>
        <taxon>Bignoniaceae</taxon>
        <taxon>Crescentiina</taxon>
        <taxon>Tabebuia alliance</taxon>
        <taxon>Handroanthus</taxon>
    </lineage>
</organism>
<dbReference type="GO" id="GO:0061522">
    <property type="term" value="F:1,4-dihydroxy-2-naphthoyl-CoA thioesterase activity"/>
    <property type="evidence" value="ECO:0007669"/>
    <property type="project" value="UniProtKB-EC"/>
</dbReference>
<comment type="pathway">
    <text evidence="4">Cofactor biosynthesis; phylloquinone biosynthesis.</text>
</comment>
<dbReference type="InterPro" id="IPR029069">
    <property type="entry name" value="HotDog_dom_sf"/>
</dbReference>
<evidence type="ECO:0000256" key="2">
    <source>
        <dbReference type="ARBA" id="ARBA00022801"/>
    </source>
</evidence>